<feature type="region of interest" description="Disordered" evidence="1">
    <location>
        <begin position="322"/>
        <end position="341"/>
    </location>
</feature>
<dbReference type="RefSeq" id="XP_009222896.1">
    <property type="nucleotide sequence ID" value="XM_009224632.1"/>
</dbReference>
<reference evidence="4" key="1">
    <citation type="submission" date="2010-07" db="EMBL/GenBank/DDBJ databases">
        <title>The genome sequence of Gaeumannomyces graminis var. tritici strain R3-111a-1.</title>
        <authorList>
            <consortium name="The Broad Institute Genome Sequencing Platform"/>
            <person name="Ma L.-J."/>
            <person name="Dead R."/>
            <person name="Young S."/>
            <person name="Zeng Q."/>
            <person name="Koehrsen M."/>
            <person name="Alvarado L."/>
            <person name="Berlin A."/>
            <person name="Chapman S.B."/>
            <person name="Chen Z."/>
            <person name="Freedman E."/>
            <person name="Gellesch M."/>
            <person name="Goldberg J."/>
            <person name="Griggs A."/>
            <person name="Gujja S."/>
            <person name="Heilman E.R."/>
            <person name="Heiman D."/>
            <person name="Hepburn T."/>
            <person name="Howarth C."/>
            <person name="Jen D."/>
            <person name="Larson L."/>
            <person name="Mehta T."/>
            <person name="Neiman D."/>
            <person name="Pearson M."/>
            <person name="Roberts A."/>
            <person name="Saif S."/>
            <person name="Shea T."/>
            <person name="Shenoy N."/>
            <person name="Sisk P."/>
            <person name="Stolte C."/>
            <person name="Sykes S."/>
            <person name="Walk T."/>
            <person name="White J."/>
            <person name="Yandava C."/>
            <person name="Haas B."/>
            <person name="Nusbaum C."/>
            <person name="Birren B."/>
        </authorList>
    </citation>
    <scope>NUCLEOTIDE SEQUENCE [LARGE SCALE GENOMIC DNA]</scope>
    <source>
        <strain evidence="4">R3-111a-1</strain>
    </source>
</reference>
<feature type="compositionally biased region" description="Polar residues" evidence="1">
    <location>
        <begin position="252"/>
        <end position="261"/>
    </location>
</feature>
<evidence type="ECO:0000256" key="1">
    <source>
        <dbReference type="SAM" id="MobiDB-lite"/>
    </source>
</evidence>
<evidence type="ECO:0000313" key="4">
    <source>
        <dbReference type="Proteomes" id="UP000006039"/>
    </source>
</evidence>
<dbReference type="HOGENOM" id="CLU_813927_0_0_1"/>
<dbReference type="EnsemblFungi" id="EJT76896">
    <property type="protein sequence ID" value="EJT76896"/>
    <property type="gene ID" value="GGTG_06810"/>
</dbReference>
<reference evidence="3" key="4">
    <citation type="journal article" date="2015" name="G3 (Bethesda)">
        <title>Genome sequences of three phytopathogenic species of the Magnaporthaceae family of fungi.</title>
        <authorList>
            <person name="Okagaki L.H."/>
            <person name="Nunes C.C."/>
            <person name="Sailsbery J."/>
            <person name="Clay B."/>
            <person name="Brown D."/>
            <person name="John T."/>
            <person name="Oh Y."/>
            <person name="Young N."/>
            <person name="Fitzgerald M."/>
            <person name="Haas B.J."/>
            <person name="Zeng Q."/>
            <person name="Young S."/>
            <person name="Adiconis X."/>
            <person name="Fan L."/>
            <person name="Levin J.Z."/>
            <person name="Mitchell T.K."/>
            <person name="Okubara P.A."/>
            <person name="Farman M.L."/>
            <person name="Kohn L.M."/>
            <person name="Birren B."/>
            <person name="Ma L.-J."/>
            <person name="Dean R.A."/>
        </authorList>
    </citation>
    <scope>NUCLEOTIDE SEQUENCE</scope>
    <source>
        <strain evidence="3">R3-111a-1</strain>
    </source>
</reference>
<reference evidence="3" key="5">
    <citation type="submission" date="2018-04" db="UniProtKB">
        <authorList>
            <consortium name="EnsemblFungi"/>
        </authorList>
    </citation>
    <scope>IDENTIFICATION</scope>
    <source>
        <strain evidence="3">R3-111a-1</strain>
    </source>
</reference>
<reference evidence="2" key="3">
    <citation type="submission" date="2010-09" db="EMBL/GenBank/DDBJ databases">
        <title>Annotation of Gaeumannomyces graminis var. tritici R3-111a-1.</title>
        <authorList>
            <consortium name="The Broad Institute Genome Sequencing Platform"/>
            <person name="Ma L.-J."/>
            <person name="Dead R."/>
            <person name="Young S.K."/>
            <person name="Zeng Q."/>
            <person name="Gargeya S."/>
            <person name="Fitzgerald M."/>
            <person name="Haas B."/>
            <person name="Abouelleil A."/>
            <person name="Alvarado L."/>
            <person name="Arachchi H.M."/>
            <person name="Berlin A."/>
            <person name="Brown A."/>
            <person name="Chapman S.B."/>
            <person name="Chen Z."/>
            <person name="Dunbar C."/>
            <person name="Freedman E."/>
            <person name="Gearin G."/>
            <person name="Gellesch M."/>
            <person name="Goldberg J."/>
            <person name="Griggs A."/>
            <person name="Gujja S."/>
            <person name="Heiman D."/>
            <person name="Howarth C."/>
            <person name="Larson L."/>
            <person name="Lui A."/>
            <person name="MacDonald P.J.P."/>
            <person name="Mehta T."/>
            <person name="Montmayeur A."/>
            <person name="Murphy C."/>
            <person name="Neiman D."/>
            <person name="Pearson M."/>
            <person name="Priest M."/>
            <person name="Roberts A."/>
            <person name="Saif S."/>
            <person name="Shea T."/>
            <person name="Shenoy N."/>
            <person name="Sisk P."/>
            <person name="Stolte C."/>
            <person name="Sykes S."/>
            <person name="Yandava C."/>
            <person name="Wortman J."/>
            <person name="Nusbaum C."/>
            <person name="Birren B."/>
        </authorList>
    </citation>
    <scope>NUCLEOTIDE SEQUENCE</scope>
    <source>
        <strain evidence="2">R3-111a-1</strain>
    </source>
</reference>
<protein>
    <submittedName>
        <fullName evidence="2 3">Uncharacterized protein</fullName>
    </submittedName>
</protein>
<evidence type="ECO:0000313" key="3">
    <source>
        <dbReference type="EnsemblFungi" id="EJT76896"/>
    </source>
</evidence>
<accession>J3NZW3</accession>
<dbReference type="Proteomes" id="UP000006039">
    <property type="component" value="Unassembled WGS sequence"/>
</dbReference>
<reference evidence="2" key="2">
    <citation type="submission" date="2010-07" db="EMBL/GenBank/DDBJ databases">
        <authorList>
            <consortium name="The Broad Institute Genome Sequencing Platform"/>
            <consortium name="Broad Institute Genome Sequencing Center for Infectious Disease"/>
            <person name="Ma L.-J."/>
            <person name="Dead R."/>
            <person name="Young S."/>
            <person name="Zeng Q."/>
            <person name="Koehrsen M."/>
            <person name="Alvarado L."/>
            <person name="Berlin A."/>
            <person name="Chapman S.B."/>
            <person name="Chen Z."/>
            <person name="Freedman E."/>
            <person name="Gellesch M."/>
            <person name="Goldberg J."/>
            <person name="Griggs A."/>
            <person name="Gujja S."/>
            <person name="Heilman E.R."/>
            <person name="Heiman D."/>
            <person name="Hepburn T."/>
            <person name="Howarth C."/>
            <person name="Jen D."/>
            <person name="Larson L."/>
            <person name="Mehta T."/>
            <person name="Neiman D."/>
            <person name="Pearson M."/>
            <person name="Roberts A."/>
            <person name="Saif S."/>
            <person name="Shea T."/>
            <person name="Shenoy N."/>
            <person name="Sisk P."/>
            <person name="Stolte C."/>
            <person name="Sykes S."/>
            <person name="Walk T."/>
            <person name="White J."/>
            <person name="Yandava C."/>
            <person name="Haas B."/>
            <person name="Nusbaum C."/>
            <person name="Birren B."/>
        </authorList>
    </citation>
    <scope>NUCLEOTIDE SEQUENCE</scope>
    <source>
        <strain evidence="2">R3-111a-1</strain>
    </source>
</reference>
<dbReference type="VEuPathDB" id="FungiDB:GGTG_06810"/>
<keyword evidence="4" id="KW-1185">Reference proteome</keyword>
<feature type="compositionally biased region" description="Polar residues" evidence="1">
    <location>
        <begin position="322"/>
        <end position="335"/>
    </location>
</feature>
<gene>
    <name evidence="3" type="primary">20347268</name>
    <name evidence="2" type="ORF">GGTG_06810</name>
</gene>
<dbReference type="OrthoDB" id="5232900at2759"/>
<dbReference type="AlphaFoldDB" id="J3NZW3"/>
<evidence type="ECO:0000313" key="2">
    <source>
        <dbReference type="EMBL" id="EJT76896.1"/>
    </source>
</evidence>
<organism evidence="2">
    <name type="scientific">Gaeumannomyces tritici (strain R3-111a-1)</name>
    <name type="common">Wheat and barley take-all root rot fungus</name>
    <name type="synonym">Gaeumannomyces graminis var. tritici</name>
    <dbReference type="NCBI Taxonomy" id="644352"/>
    <lineage>
        <taxon>Eukaryota</taxon>
        <taxon>Fungi</taxon>
        <taxon>Dikarya</taxon>
        <taxon>Ascomycota</taxon>
        <taxon>Pezizomycotina</taxon>
        <taxon>Sordariomycetes</taxon>
        <taxon>Sordariomycetidae</taxon>
        <taxon>Magnaporthales</taxon>
        <taxon>Magnaporthaceae</taxon>
        <taxon>Gaeumannomyces</taxon>
    </lineage>
</organism>
<feature type="region of interest" description="Disordered" evidence="1">
    <location>
        <begin position="230"/>
        <end position="261"/>
    </location>
</feature>
<dbReference type="GeneID" id="20347268"/>
<sequence>MRRRAFKVSTMKSAWSKCGLWPFNPEVVLDNLEDPLTSAKSAAVITQKVGYIPDTTEQIRRIERRVKKATHAAILAGAGAVEELRRREQAQVERKQRASLNRLITKIGPISVDDARLRAINNEGNRLAFKRRERRRLRGKERQEGTRLKQLRARMRLEKAKCKEIADLVRPQEDALANEATVFGREEDDVALPPNWQPTEALSPYTPWRPTARDEGTVWKVVRFYCRAQGGPEDPPAQTRPYPFSGNPPADSITTARSASQRPGAYTYALSPIARSLARSTGMRPDFPPIFIDAVPSYGYNDLSDCGGRWPLAMAAAVTTEDPTITGGSLSSETSAFRGLQ</sequence>
<dbReference type="EMBL" id="GL385397">
    <property type="protein sequence ID" value="EJT76896.1"/>
    <property type="molecule type" value="Genomic_DNA"/>
</dbReference>
<proteinExistence type="predicted"/>
<name>J3NZW3_GAET3</name>
<feature type="region of interest" description="Disordered" evidence="1">
    <location>
        <begin position="190"/>
        <end position="209"/>
    </location>
</feature>